<accession>A0A502EE76</accession>
<reference evidence="1 2" key="1">
    <citation type="journal article" date="2019" name="Environ. Microbiol.">
        <title>Species interactions and distinct microbial communities in high Arctic permafrost affected cryosols are associated with the CH4 and CO2 gas fluxes.</title>
        <authorList>
            <person name="Altshuler I."/>
            <person name="Hamel J."/>
            <person name="Turney S."/>
            <person name="Magnuson E."/>
            <person name="Levesque R."/>
            <person name="Greer C."/>
            <person name="Whyte L.G."/>
        </authorList>
    </citation>
    <scope>NUCLEOTIDE SEQUENCE [LARGE SCALE GENOMIC DNA]</scope>
    <source>
        <strain evidence="1 2">S5.20</strain>
    </source>
</reference>
<dbReference type="RefSeq" id="WP_140689058.1">
    <property type="nucleotide sequence ID" value="NZ_RCZG01000002.1"/>
</dbReference>
<dbReference type="Proteomes" id="UP000320095">
    <property type="component" value="Unassembled WGS sequence"/>
</dbReference>
<dbReference type="OrthoDB" id="4277148at2"/>
<dbReference type="AlphaFoldDB" id="A0A502EE76"/>
<dbReference type="EMBL" id="RCZG01000002">
    <property type="protein sequence ID" value="TPG35757.1"/>
    <property type="molecule type" value="Genomic_DNA"/>
</dbReference>
<name>A0A502EE76_9MYCO</name>
<gene>
    <name evidence="1" type="ORF">EAH80_06740</name>
</gene>
<evidence type="ECO:0000313" key="1">
    <source>
        <dbReference type="EMBL" id="TPG35757.1"/>
    </source>
</evidence>
<protein>
    <submittedName>
        <fullName evidence="1">Uncharacterized protein</fullName>
    </submittedName>
</protein>
<evidence type="ECO:0000313" key="2">
    <source>
        <dbReference type="Proteomes" id="UP000320095"/>
    </source>
</evidence>
<proteinExistence type="predicted"/>
<organism evidence="1 2">
    <name type="scientific">Mycolicibacterium hodleri</name>
    <dbReference type="NCBI Taxonomy" id="49897"/>
    <lineage>
        <taxon>Bacteria</taxon>
        <taxon>Bacillati</taxon>
        <taxon>Actinomycetota</taxon>
        <taxon>Actinomycetes</taxon>
        <taxon>Mycobacteriales</taxon>
        <taxon>Mycobacteriaceae</taxon>
        <taxon>Mycolicibacterium</taxon>
    </lineage>
</organism>
<dbReference type="Gene3D" id="1.10.8.1060">
    <property type="entry name" value="Corynebacterium glutamicum thioredoxin-dependent arsenate reductase, N-terminal domain"/>
    <property type="match status" value="1"/>
</dbReference>
<keyword evidence="2" id="KW-1185">Reference proteome</keyword>
<comment type="caution">
    <text evidence="1">The sequence shown here is derived from an EMBL/GenBank/DDBJ whole genome shotgun (WGS) entry which is preliminary data.</text>
</comment>
<sequence length="66" mass="7508">MIESSERTVIDQVVDRLARKYPSVPGEKVVDVVNDCYARFDGRPIRDFVPLFVERGARSALNELIV</sequence>
<dbReference type="NCBIfam" id="NF046112">
    <property type="entry name" value="MSMEG_6209_Nter"/>
    <property type="match status" value="1"/>
</dbReference>